<name>A0A6C0BNC5_9ZZZZ</name>
<dbReference type="AlphaFoldDB" id="A0A6C0BNC5"/>
<organism evidence="1">
    <name type="scientific">viral metagenome</name>
    <dbReference type="NCBI Taxonomy" id="1070528"/>
    <lineage>
        <taxon>unclassified sequences</taxon>
        <taxon>metagenomes</taxon>
        <taxon>organismal metagenomes</taxon>
    </lineage>
</organism>
<evidence type="ECO:0000313" key="1">
    <source>
        <dbReference type="EMBL" id="QHS92908.1"/>
    </source>
</evidence>
<reference evidence="1" key="1">
    <citation type="journal article" date="2020" name="Nature">
        <title>Giant virus diversity and host interactions through global metagenomics.</title>
        <authorList>
            <person name="Schulz F."/>
            <person name="Roux S."/>
            <person name="Paez-Espino D."/>
            <person name="Jungbluth S."/>
            <person name="Walsh D.A."/>
            <person name="Denef V.J."/>
            <person name="McMahon K.D."/>
            <person name="Konstantinidis K.T."/>
            <person name="Eloe-Fadrosh E.A."/>
            <person name="Kyrpides N.C."/>
            <person name="Woyke T."/>
        </authorList>
    </citation>
    <scope>NUCLEOTIDE SEQUENCE</scope>
    <source>
        <strain evidence="1">GVMAG-M-3300017651-5</strain>
    </source>
</reference>
<accession>A0A6C0BNC5</accession>
<proteinExistence type="predicted"/>
<dbReference type="EMBL" id="MN739193">
    <property type="protein sequence ID" value="QHS92908.1"/>
    <property type="molecule type" value="Genomic_DNA"/>
</dbReference>
<protein>
    <submittedName>
        <fullName evidence="1">Uncharacterized protein</fullName>
    </submittedName>
</protein>
<sequence>MSEGHLLQSLSNIVEIHHPSGLNTNLTISLRSRPLENQIYSIRC</sequence>